<evidence type="ECO:0000256" key="4">
    <source>
        <dbReference type="ARBA" id="ARBA00013035"/>
    </source>
</evidence>
<dbReference type="SUPFAM" id="SSF50494">
    <property type="entry name" value="Trypsin-like serine proteases"/>
    <property type="match status" value="1"/>
</dbReference>
<gene>
    <name evidence="19" type="primary">degP</name>
    <name evidence="19" type="ORF">MIM_c23840</name>
</gene>
<dbReference type="Proteomes" id="UP000019095">
    <property type="component" value="Chromosome"/>
</dbReference>
<evidence type="ECO:0000256" key="1">
    <source>
        <dbReference type="ARBA" id="ARBA00001772"/>
    </source>
</evidence>
<dbReference type="NCBIfam" id="TIGR02037">
    <property type="entry name" value="degP_htrA_DO"/>
    <property type="match status" value="1"/>
</dbReference>
<feature type="active site" description="Charge relay system" evidence="14">
    <location>
        <position position="245"/>
    </location>
</feature>
<dbReference type="Gene3D" id="2.40.10.120">
    <property type="match status" value="1"/>
</dbReference>
<evidence type="ECO:0000256" key="3">
    <source>
        <dbReference type="ARBA" id="ARBA00010541"/>
    </source>
</evidence>
<evidence type="ECO:0000256" key="7">
    <source>
        <dbReference type="ARBA" id="ARBA00022729"/>
    </source>
</evidence>
<evidence type="ECO:0000256" key="15">
    <source>
        <dbReference type="PIRSR" id="PIRSR611782-2"/>
    </source>
</evidence>
<dbReference type="InterPro" id="IPR011782">
    <property type="entry name" value="Pept_S1C_Do"/>
</dbReference>
<evidence type="ECO:0000313" key="20">
    <source>
        <dbReference type="Proteomes" id="UP000019095"/>
    </source>
</evidence>
<keyword evidence="17" id="KW-1133">Transmembrane helix</keyword>
<evidence type="ECO:0000256" key="12">
    <source>
        <dbReference type="ARBA" id="ARBA00023016"/>
    </source>
</evidence>
<feature type="binding site" evidence="15">
    <location>
        <position position="144"/>
    </location>
    <ligand>
        <name>substrate</name>
    </ligand>
</feature>
<evidence type="ECO:0000256" key="16">
    <source>
        <dbReference type="SAM" id="MobiDB-lite"/>
    </source>
</evidence>
<dbReference type="InterPro" id="IPR001940">
    <property type="entry name" value="Peptidase_S1C"/>
</dbReference>
<organism evidence="19 20">
    <name type="scientific">Advenella mimigardefordensis (strain DSM 17166 / LMG 22922 / DPN7)</name>
    <dbReference type="NCBI Taxonomy" id="1247726"/>
    <lineage>
        <taxon>Bacteria</taxon>
        <taxon>Pseudomonadati</taxon>
        <taxon>Pseudomonadota</taxon>
        <taxon>Betaproteobacteria</taxon>
        <taxon>Burkholderiales</taxon>
        <taxon>Alcaligenaceae</taxon>
    </lineage>
</organism>
<evidence type="ECO:0000256" key="9">
    <source>
        <dbReference type="ARBA" id="ARBA00022764"/>
    </source>
</evidence>
<dbReference type="InterPro" id="IPR036034">
    <property type="entry name" value="PDZ_sf"/>
</dbReference>
<comment type="catalytic activity">
    <reaction evidence="1">
        <text>Acts on substrates that are at least partially unfolded. The cleavage site P1 residue is normally between a pair of hydrophobic residues, such as Val-|-Val.</text>
        <dbReference type="EC" id="3.4.21.107"/>
    </reaction>
</comment>
<proteinExistence type="inferred from homology"/>
<dbReference type="PROSITE" id="PS50106">
    <property type="entry name" value="PDZ"/>
    <property type="match status" value="2"/>
</dbReference>
<keyword evidence="12" id="KW-0346">Stress response</keyword>
<dbReference type="CDD" id="cd10839">
    <property type="entry name" value="cpPDZ1_DegP-like"/>
    <property type="match status" value="1"/>
</dbReference>
<keyword evidence="17" id="KW-0472">Membrane</keyword>
<sequence length="502" mass="52749">MNNKVKKPLQTAIVAAMIGLGSATVLLPYTGMAQNAPTATVPTSNAVAALPDFTPIVAATENAVVNIRTMEKVSARPAQGFGPGDSPDDLFRFFFGPDFVPPSRDGDPRSQRAPRGGGEERSVPRGVGSGFIISKDGYIMTNNHVVDGASKITVTMNDGREYQAKVIGTDKRTDIALIKIQAENLPVLKIGDSNTLKKGQWVLAIGSPFGLDSTVTSGIVSAINRDTGEYLPFIQTDVAVNPGNSGGPLINLAGEVVGINSQIISQSGGFMGISLSIPIDEAMRVVDQLKSTGKVTRGRIGVQIGEVSEEVAKAIGLPKAAGALVSNVEQGGPADKAGVQAGDVITKFNGADVKKWSDLPRLVGQTKPDSNSPLEVWRRGKYETLDVKIAEIPNAASDTANSDEPQEQAGSADRLGLTVEAVPSSLQSRMRIKGGVLVKDVKGAALEASIQPGDVILALNNQDVKDVQHFREIVGKLAKGKAAALLVRRDNLTQWVPVTPAK</sequence>
<evidence type="ECO:0000256" key="2">
    <source>
        <dbReference type="ARBA" id="ARBA00004418"/>
    </source>
</evidence>
<dbReference type="EC" id="3.4.21.107" evidence="4"/>
<reference evidence="19 20" key="1">
    <citation type="journal article" date="2014" name="Microbiology">
        <title>Unravelling the complete genome sequence of Advenella mimigardefordensis strain DPN7T and novel insights in the catabolism of the xenobiotic polythioester precursor 3,3'-dithiodipropionate.</title>
        <authorList>
            <person name="Wubbeler J.H."/>
            <person name="Hiessl S."/>
            <person name="Schuldes J."/>
            <person name="Thurmer A."/>
            <person name="Daniel R."/>
            <person name="Steinbuchel A."/>
        </authorList>
    </citation>
    <scope>NUCLEOTIDE SEQUENCE [LARGE SCALE GENOMIC DNA]</scope>
    <source>
        <strain evidence="20">DSM 17166 / LMG 22922 / DPN7</strain>
    </source>
</reference>
<feature type="binding site" evidence="15">
    <location>
        <begin position="243"/>
        <end position="245"/>
    </location>
    <ligand>
        <name>substrate</name>
    </ligand>
</feature>
<dbReference type="AlphaFoldDB" id="W0PHL7"/>
<keyword evidence="10 19" id="KW-0378">Hydrolase</keyword>
<evidence type="ECO:0000256" key="11">
    <source>
        <dbReference type="ARBA" id="ARBA00022825"/>
    </source>
</evidence>
<evidence type="ECO:0000256" key="17">
    <source>
        <dbReference type="SAM" id="Phobius"/>
    </source>
</evidence>
<dbReference type="GO" id="GO:0006508">
    <property type="term" value="P:proteolysis"/>
    <property type="evidence" value="ECO:0007669"/>
    <property type="project" value="UniProtKB-KW"/>
</dbReference>
<dbReference type="InterPro" id="IPR001478">
    <property type="entry name" value="PDZ"/>
</dbReference>
<comment type="similarity">
    <text evidence="3">Belongs to the peptidase S1C family.</text>
</comment>
<evidence type="ECO:0000256" key="6">
    <source>
        <dbReference type="ARBA" id="ARBA00022670"/>
    </source>
</evidence>
<keyword evidence="9" id="KW-0574">Periplasm</keyword>
<dbReference type="Gene3D" id="2.30.42.10">
    <property type="match status" value="2"/>
</dbReference>
<dbReference type="eggNOG" id="COG0265">
    <property type="taxonomic scope" value="Bacteria"/>
</dbReference>
<feature type="region of interest" description="Disordered" evidence="16">
    <location>
        <begin position="99"/>
        <end position="126"/>
    </location>
</feature>
<dbReference type="PANTHER" id="PTHR22939:SF130">
    <property type="entry name" value="PERIPLASMIC SERINE ENDOPROTEASE DEGP-LIKE-RELATED"/>
    <property type="match status" value="1"/>
</dbReference>
<feature type="active site" description="Charge relay system" evidence="14">
    <location>
        <position position="144"/>
    </location>
</feature>
<comment type="subcellular location">
    <subcellularLocation>
        <location evidence="2">Periplasm</location>
    </subcellularLocation>
</comment>
<dbReference type="PATRIC" id="fig|1247726.3.peg.2620"/>
<evidence type="ECO:0000256" key="13">
    <source>
        <dbReference type="ARBA" id="ARBA00032850"/>
    </source>
</evidence>
<keyword evidence="11" id="KW-0720">Serine protease</keyword>
<protein>
    <recommendedName>
        <fullName evidence="5">Probable periplasmic serine endoprotease DegP-like</fullName>
        <ecNumber evidence="4">3.4.21.107</ecNumber>
    </recommendedName>
    <alternativeName>
        <fullName evidence="13">Protease Do</fullName>
    </alternativeName>
</protein>
<evidence type="ECO:0000256" key="8">
    <source>
        <dbReference type="ARBA" id="ARBA00022737"/>
    </source>
</evidence>
<dbReference type="KEGG" id="amim:MIM_c23840"/>
<dbReference type="EMBL" id="CP003915">
    <property type="protein sequence ID" value="AHG64458.1"/>
    <property type="molecule type" value="Genomic_DNA"/>
</dbReference>
<feature type="domain" description="PDZ" evidence="18">
    <location>
        <begin position="289"/>
        <end position="354"/>
    </location>
</feature>
<evidence type="ECO:0000256" key="14">
    <source>
        <dbReference type="PIRSR" id="PIRSR611782-1"/>
    </source>
</evidence>
<dbReference type="RefSeq" id="WP_025373101.1">
    <property type="nucleotide sequence ID" value="NZ_CP003915.1"/>
</dbReference>
<keyword evidence="20" id="KW-1185">Reference proteome</keyword>
<dbReference type="SMART" id="SM00228">
    <property type="entry name" value="PDZ"/>
    <property type="match status" value="2"/>
</dbReference>
<feature type="transmembrane region" description="Helical" evidence="17">
    <location>
        <begin position="12"/>
        <end position="32"/>
    </location>
</feature>
<dbReference type="HOGENOM" id="CLU_020120_1_0_4"/>
<dbReference type="GO" id="GO:0004252">
    <property type="term" value="F:serine-type endopeptidase activity"/>
    <property type="evidence" value="ECO:0007669"/>
    <property type="project" value="InterPro"/>
</dbReference>
<evidence type="ECO:0000259" key="18">
    <source>
        <dbReference type="PROSITE" id="PS50106"/>
    </source>
</evidence>
<dbReference type="GO" id="GO:0042597">
    <property type="term" value="C:periplasmic space"/>
    <property type="evidence" value="ECO:0007669"/>
    <property type="project" value="UniProtKB-SubCell"/>
</dbReference>
<keyword evidence="6 19" id="KW-0645">Protease</keyword>
<name>W0PHL7_ADVMD</name>
<dbReference type="SUPFAM" id="SSF50156">
    <property type="entry name" value="PDZ domain-like"/>
    <property type="match status" value="2"/>
</dbReference>
<keyword evidence="7" id="KW-0732">Signal</keyword>
<evidence type="ECO:0000256" key="10">
    <source>
        <dbReference type="ARBA" id="ARBA00022801"/>
    </source>
</evidence>
<dbReference type="OrthoDB" id="9758917at2"/>
<dbReference type="Pfam" id="PF13180">
    <property type="entry name" value="PDZ_2"/>
    <property type="match status" value="2"/>
</dbReference>
<feature type="region of interest" description="Disordered" evidence="16">
    <location>
        <begin position="393"/>
        <end position="416"/>
    </location>
</feature>
<feature type="binding site" evidence="15">
    <location>
        <position position="174"/>
    </location>
    <ligand>
        <name>substrate</name>
    </ligand>
</feature>
<feature type="domain" description="PDZ" evidence="18">
    <location>
        <begin position="406"/>
        <end position="491"/>
    </location>
</feature>
<feature type="active site" description="Charge relay system" evidence="14">
    <location>
        <position position="174"/>
    </location>
</feature>
<evidence type="ECO:0000256" key="5">
    <source>
        <dbReference type="ARBA" id="ARBA00013958"/>
    </source>
</evidence>
<evidence type="ECO:0000313" key="19">
    <source>
        <dbReference type="EMBL" id="AHG64458.1"/>
    </source>
</evidence>
<dbReference type="PRINTS" id="PR00834">
    <property type="entry name" value="PROTEASES2C"/>
</dbReference>
<dbReference type="InterPro" id="IPR009003">
    <property type="entry name" value="Peptidase_S1_PA"/>
</dbReference>
<keyword evidence="17" id="KW-0812">Transmembrane</keyword>
<accession>W0PHL7</accession>
<dbReference type="PANTHER" id="PTHR22939">
    <property type="entry name" value="SERINE PROTEASE FAMILY S1C HTRA-RELATED"/>
    <property type="match status" value="1"/>
</dbReference>
<keyword evidence="8" id="KW-0677">Repeat</keyword>
<dbReference type="Pfam" id="PF13365">
    <property type="entry name" value="Trypsin_2"/>
    <property type="match status" value="1"/>
</dbReference>
<dbReference type="STRING" id="1247726.MIM_c23840"/>